<dbReference type="Proteomes" id="UP001329151">
    <property type="component" value="Chromosome"/>
</dbReference>
<keyword evidence="3" id="KW-1185">Reference proteome</keyword>
<name>A0AA86JGV1_9BURK</name>
<feature type="chain" id="PRO_5041697560" evidence="1">
    <location>
        <begin position="25"/>
        <end position="192"/>
    </location>
</feature>
<evidence type="ECO:0000313" key="2">
    <source>
        <dbReference type="EMBL" id="BET26871.1"/>
    </source>
</evidence>
<dbReference type="KEGG" id="lto:RGQ30_23720"/>
<keyword evidence="1" id="KW-0732">Signal</keyword>
<dbReference type="AlphaFoldDB" id="A0AA86JGV1"/>
<accession>A0AA86JGV1</accession>
<dbReference type="EMBL" id="AP028947">
    <property type="protein sequence ID" value="BET26871.1"/>
    <property type="molecule type" value="Genomic_DNA"/>
</dbReference>
<reference evidence="2 3" key="1">
    <citation type="submission" date="2023-10" db="EMBL/GenBank/DDBJ databases">
        <title>Complete Genome Sequence of Limnobacter thiooxidans CS-K2T, Isolated from freshwater lake sediments in Bavaria, Germany.</title>
        <authorList>
            <person name="Naruki M."/>
            <person name="Watanabe A."/>
            <person name="Warashina T."/>
            <person name="Morita T."/>
            <person name="Arakawa K."/>
        </authorList>
    </citation>
    <scope>NUCLEOTIDE SEQUENCE [LARGE SCALE GENOMIC DNA]</scope>
    <source>
        <strain evidence="2 3">CS-K2</strain>
    </source>
</reference>
<proteinExistence type="predicted"/>
<feature type="signal peptide" evidence="1">
    <location>
        <begin position="1"/>
        <end position="24"/>
    </location>
</feature>
<gene>
    <name evidence="2" type="ORF">RGQ30_23720</name>
</gene>
<evidence type="ECO:0000256" key="1">
    <source>
        <dbReference type="SAM" id="SignalP"/>
    </source>
</evidence>
<sequence length="192" mass="21719">MNFFGKCFLGALTICLLGHSAVSAQNRISQNNFGQHKEHERLAIEKKRLELEALTPKKVVPSHSATLLLSSSTQILNQTTSCLDKSNEVIYFTSDGAFEYAMKDAADKNWDAIVQDCWVFVKLTVANNTLPDSVSDNYFYYRNISKLETLGVLDKSNVQYQLHGSKEVFNQKLADVTVSVSVYRAKDIHRYR</sequence>
<protein>
    <submittedName>
        <fullName evidence="2">Uncharacterized protein</fullName>
    </submittedName>
</protein>
<evidence type="ECO:0000313" key="3">
    <source>
        <dbReference type="Proteomes" id="UP001329151"/>
    </source>
</evidence>
<dbReference type="RefSeq" id="WP_130555698.1">
    <property type="nucleotide sequence ID" value="NZ_AP028947.1"/>
</dbReference>
<organism evidence="2 3">
    <name type="scientific">Limnobacter thiooxidans</name>
    <dbReference type="NCBI Taxonomy" id="131080"/>
    <lineage>
        <taxon>Bacteria</taxon>
        <taxon>Pseudomonadati</taxon>
        <taxon>Pseudomonadota</taxon>
        <taxon>Betaproteobacteria</taxon>
        <taxon>Burkholderiales</taxon>
        <taxon>Burkholderiaceae</taxon>
        <taxon>Limnobacter</taxon>
    </lineage>
</organism>